<feature type="binding site" evidence="7">
    <location>
        <position position="225"/>
    </location>
    <ligand>
        <name>Mg(2+)</name>
        <dbReference type="ChEBI" id="CHEBI:18420"/>
    </ligand>
</feature>
<comment type="subcellular location">
    <subcellularLocation>
        <location evidence="1">Cell membrane</location>
        <topology evidence="1">Multi-pass membrane protein</topology>
    </subcellularLocation>
</comment>
<evidence type="ECO:0000256" key="7">
    <source>
        <dbReference type="PIRSR" id="PIRSR600715-1"/>
    </source>
</evidence>
<feature type="transmembrane region" description="Helical" evidence="9">
    <location>
        <begin position="340"/>
        <end position="358"/>
    </location>
</feature>
<dbReference type="GO" id="GO:0071555">
    <property type="term" value="P:cell wall organization"/>
    <property type="evidence" value="ECO:0007669"/>
    <property type="project" value="TreeGrafter"/>
</dbReference>
<comment type="cofactor">
    <cofactor evidence="7">
        <name>Mg(2+)</name>
        <dbReference type="ChEBI" id="CHEBI:18420"/>
    </cofactor>
</comment>
<keyword evidence="5 9" id="KW-1133">Transmembrane helix</keyword>
<feature type="transmembrane region" description="Helical" evidence="9">
    <location>
        <begin position="140"/>
        <end position="159"/>
    </location>
</feature>
<feature type="transmembrane region" description="Helical" evidence="9">
    <location>
        <begin position="313"/>
        <end position="334"/>
    </location>
</feature>
<keyword evidence="11" id="KW-1185">Reference proteome</keyword>
<evidence type="ECO:0000256" key="4">
    <source>
        <dbReference type="ARBA" id="ARBA00022692"/>
    </source>
</evidence>
<feature type="transmembrane region" description="Helical" evidence="9">
    <location>
        <begin position="79"/>
        <end position="96"/>
    </location>
</feature>
<dbReference type="GO" id="GO:0005886">
    <property type="term" value="C:plasma membrane"/>
    <property type="evidence" value="ECO:0007669"/>
    <property type="project" value="UniProtKB-SubCell"/>
</dbReference>
<dbReference type="PANTHER" id="PTHR22926:SF3">
    <property type="entry name" value="UNDECAPRENYL-PHOSPHATE ALPHA-N-ACETYLGLUCOSAMINYL 1-PHOSPHATE TRANSFERASE"/>
    <property type="match status" value="1"/>
</dbReference>
<evidence type="ECO:0000256" key="2">
    <source>
        <dbReference type="ARBA" id="ARBA00022475"/>
    </source>
</evidence>
<evidence type="ECO:0000313" key="10">
    <source>
        <dbReference type="EMBL" id="TRW43415.1"/>
    </source>
</evidence>
<reference evidence="10 11" key="1">
    <citation type="submission" date="2019-07" db="EMBL/GenBank/DDBJ databases">
        <title>Georgenia wutianyii sp. nov. and Georgenia *** sp. nov. isolated from plateau pika (Ochotona curzoniae) in the Qinghai-Tibet plateau of China.</title>
        <authorList>
            <person name="Tian Z."/>
        </authorList>
    </citation>
    <scope>NUCLEOTIDE SEQUENCE [LARGE SCALE GENOMIC DNA]</scope>
    <source>
        <strain evidence="10 11">Z446</strain>
    </source>
</reference>
<keyword evidence="3 10" id="KW-0808">Transferase</keyword>
<evidence type="ECO:0000313" key="11">
    <source>
        <dbReference type="Proteomes" id="UP000318693"/>
    </source>
</evidence>
<dbReference type="Proteomes" id="UP000318693">
    <property type="component" value="Unassembled WGS sequence"/>
</dbReference>
<dbReference type="AlphaFoldDB" id="A0A552WKV8"/>
<gene>
    <name evidence="10" type="ORF">FJ693_17765</name>
</gene>
<dbReference type="GO" id="GO:0016780">
    <property type="term" value="F:phosphotransferase activity, for other substituted phosphate groups"/>
    <property type="evidence" value="ECO:0007669"/>
    <property type="project" value="InterPro"/>
</dbReference>
<keyword evidence="6 9" id="KW-0472">Membrane</keyword>
<dbReference type="InterPro" id="IPR000715">
    <property type="entry name" value="Glycosyl_transferase_4"/>
</dbReference>
<evidence type="ECO:0000256" key="5">
    <source>
        <dbReference type="ARBA" id="ARBA00022989"/>
    </source>
</evidence>
<feature type="transmembrane region" description="Helical" evidence="9">
    <location>
        <begin position="108"/>
        <end position="133"/>
    </location>
</feature>
<evidence type="ECO:0000256" key="6">
    <source>
        <dbReference type="ARBA" id="ARBA00023136"/>
    </source>
</evidence>
<proteinExistence type="predicted"/>
<evidence type="ECO:0000256" key="1">
    <source>
        <dbReference type="ARBA" id="ARBA00004651"/>
    </source>
</evidence>
<feature type="transmembrane region" description="Helical" evidence="9">
    <location>
        <begin position="165"/>
        <end position="185"/>
    </location>
</feature>
<feature type="binding site" evidence="7">
    <location>
        <position position="157"/>
    </location>
    <ligand>
        <name>Mg(2+)</name>
        <dbReference type="ChEBI" id="CHEBI:18420"/>
    </ligand>
</feature>
<dbReference type="CDD" id="cd06853">
    <property type="entry name" value="GT_WecA_like"/>
    <property type="match status" value="1"/>
</dbReference>
<comment type="caution">
    <text evidence="10">The sequence shown here is derived from an EMBL/GenBank/DDBJ whole genome shotgun (WGS) entry which is preliminary data.</text>
</comment>
<dbReference type="GO" id="GO:0046872">
    <property type="term" value="F:metal ion binding"/>
    <property type="evidence" value="ECO:0007669"/>
    <property type="project" value="UniProtKB-KW"/>
</dbReference>
<feature type="transmembrane region" description="Helical" evidence="9">
    <location>
        <begin position="192"/>
        <end position="212"/>
    </location>
</feature>
<keyword evidence="4 9" id="KW-0812">Transmembrane</keyword>
<evidence type="ECO:0000256" key="8">
    <source>
        <dbReference type="SAM" id="MobiDB-lite"/>
    </source>
</evidence>
<feature type="transmembrane region" description="Helical" evidence="9">
    <location>
        <begin position="48"/>
        <end position="67"/>
    </location>
</feature>
<dbReference type="EMBL" id="VJXR01000083">
    <property type="protein sequence ID" value="TRW43415.1"/>
    <property type="molecule type" value="Genomic_DNA"/>
</dbReference>
<keyword evidence="7" id="KW-0479">Metal-binding</keyword>
<organism evidence="10 11">
    <name type="scientific">Georgenia yuyongxinii</name>
    <dbReference type="NCBI Taxonomy" id="2589797"/>
    <lineage>
        <taxon>Bacteria</taxon>
        <taxon>Bacillati</taxon>
        <taxon>Actinomycetota</taxon>
        <taxon>Actinomycetes</taxon>
        <taxon>Micrococcales</taxon>
        <taxon>Bogoriellaceae</taxon>
        <taxon>Georgenia</taxon>
    </lineage>
</organism>
<feature type="compositionally biased region" description="Low complexity" evidence="8">
    <location>
        <begin position="399"/>
        <end position="411"/>
    </location>
</feature>
<feature type="transmembrane region" description="Helical" evidence="9">
    <location>
        <begin position="259"/>
        <end position="282"/>
    </location>
</feature>
<protein>
    <submittedName>
        <fullName evidence="10">Undecaprenyl/decaprenyl-phosphate alpha-N-acetylglucosaminyl 1-phosphate transferase</fullName>
    </submittedName>
</protein>
<keyword evidence="7" id="KW-0460">Magnesium</keyword>
<sequence>MRVYLLVMLTAAAVTFLLTPVVRRLAQVTRALTPVRARDVHTVPIPRLGGVAMLAGLAVAMLVASRVPFLGSVFYDTSTAWAILGGATMVCLLGVADDIWDLDWMTKLVGQVLAAGLMAWQGVQLITFPVFGLTIGSSRLSLFATILVVVVAINAVNFVDGLDGLAAGMIAIGGGAFFVYTYLLTREAQPGNYANVATAVIAALVGVCLGFLPHNFNPAKIFMGDSGSMLLGLVVAAAAIVVTGQIDPATVSTGQVLPAYVPILLPVAVLLMPLLDMTLAVLRRVRAGQSPFKPDRMHLHHRLLGLGHSHRRAVLIMYLWTTVFAFSAVALAVFSPAQVAVGAAVAIVVAAVITYNQLPGLRHRGEETVATAPDGVASAPATAPDGVASAAATAPDGVASTPAPSRTSRPTTPHEEPSR</sequence>
<feature type="region of interest" description="Disordered" evidence="8">
    <location>
        <begin position="373"/>
        <end position="419"/>
    </location>
</feature>
<name>A0A552WKV8_9MICO</name>
<evidence type="ECO:0000256" key="3">
    <source>
        <dbReference type="ARBA" id="ARBA00022679"/>
    </source>
</evidence>
<dbReference type="PANTHER" id="PTHR22926">
    <property type="entry name" value="PHOSPHO-N-ACETYLMURAMOYL-PENTAPEPTIDE-TRANSFERASE"/>
    <property type="match status" value="1"/>
</dbReference>
<accession>A0A552WKV8</accession>
<evidence type="ECO:0000256" key="9">
    <source>
        <dbReference type="SAM" id="Phobius"/>
    </source>
</evidence>
<dbReference type="GO" id="GO:0044038">
    <property type="term" value="P:cell wall macromolecule biosynthetic process"/>
    <property type="evidence" value="ECO:0007669"/>
    <property type="project" value="TreeGrafter"/>
</dbReference>
<dbReference type="RefSeq" id="WP_143419792.1">
    <property type="nucleotide sequence ID" value="NZ_VJXR01000083.1"/>
</dbReference>
<dbReference type="GO" id="GO:0009103">
    <property type="term" value="P:lipopolysaccharide biosynthetic process"/>
    <property type="evidence" value="ECO:0007669"/>
    <property type="project" value="TreeGrafter"/>
</dbReference>
<keyword evidence="2" id="KW-1003">Cell membrane</keyword>
<dbReference type="Pfam" id="PF00953">
    <property type="entry name" value="Glycos_transf_4"/>
    <property type="match status" value="1"/>
</dbReference>